<gene>
    <name evidence="1" type="ORF">A994_03738</name>
</gene>
<dbReference type="AlphaFoldDB" id="K2RDY8"/>
<comment type="caution">
    <text evidence="1">The sequence shown here is derived from an EMBL/GenBank/DDBJ whole genome shotgun (WGS) entry which is preliminary data.</text>
</comment>
<evidence type="ECO:0000313" key="1">
    <source>
        <dbReference type="EMBL" id="EKF86564.1"/>
    </source>
</evidence>
<reference evidence="1 2" key="1">
    <citation type="journal article" date="2012" name="J. Bacteriol.">
        <title>Draft genome sequence of Methanobacterium formicicum DSM 3637, an archaebacterium isolated from the methane producer amoeba Pelomyxa palustris.</title>
        <authorList>
            <person name="Gutierrez G."/>
        </authorList>
    </citation>
    <scope>NUCLEOTIDE SEQUENCE [LARGE SCALE GENOMIC DNA]</scope>
    <source>
        <strain evidence="2">DSM 3637 / PP1</strain>
    </source>
</reference>
<evidence type="ECO:0000313" key="2">
    <source>
        <dbReference type="Proteomes" id="UP000007360"/>
    </source>
</evidence>
<dbReference type="Proteomes" id="UP000007360">
    <property type="component" value="Unassembled WGS sequence"/>
</dbReference>
<proteinExistence type="predicted"/>
<dbReference type="EMBL" id="AMPO01000002">
    <property type="protein sequence ID" value="EKF86564.1"/>
    <property type="molecule type" value="Genomic_DNA"/>
</dbReference>
<dbReference type="OrthoDB" id="25344at2157"/>
<protein>
    <submittedName>
        <fullName evidence="1">SMC domain-containing protein</fullName>
    </submittedName>
</protein>
<accession>K2RDY8</accession>
<name>K2RDY8_METFP</name>
<sequence>MDETKKTQSTKEALNEIIKNLQEYPDLKLTVELESLVSKDSISEAELAQIMEKIKNHLITDLELAEENLNTSRGNICSLVGIDTFNEDVVLEFVNENRQILGGEPLKTLNSATIKSGIRAPDSNVREWINLDLLERDLENLPDSDFLDEIALLQSEFRKLYSEGGDSERAEELSSEISVQVKNKISSVDEVIEVSKLLKLDSELYFLMVWSENLLRMDRAIESGNYRGEPLPLARDLGEIGNRILTEAEKRGQSPSPEVIAGVNLNWMEVDLKFYEESLKKRDDMLLW</sequence>
<dbReference type="RefSeq" id="WP_004029955.1">
    <property type="nucleotide sequence ID" value="NZ_AMPO01000002.1"/>
</dbReference>
<dbReference type="PATRIC" id="fig|1204725.3.peg.754"/>
<organism evidence="1 2">
    <name type="scientific">Methanobacterium formicicum (strain DSM 3637 / PP1)</name>
    <dbReference type="NCBI Taxonomy" id="1204725"/>
    <lineage>
        <taxon>Archaea</taxon>
        <taxon>Methanobacteriati</taxon>
        <taxon>Methanobacteriota</taxon>
        <taxon>Methanomada group</taxon>
        <taxon>Methanobacteria</taxon>
        <taxon>Methanobacteriales</taxon>
        <taxon>Methanobacteriaceae</taxon>
        <taxon>Methanobacterium</taxon>
    </lineage>
</organism>
<keyword evidence="2" id="KW-1185">Reference proteome</keyword>